<dbReference type="Pfam" id="PF00375">
    <property type="entry name" value="SDF"/>
    <property type="match status" value="1"/>
</dbReference>
<feature type="transmembrane region" description="Helical" evidence="6">
    <location>
        <begin position="262"/>
        <end position="288"/>
    </location>
</feature>
<feature type="transmembrane region" description="Helical" evidence="6">
    <location>
        <begin position="377"/>
        <end position="394"/>
    </location>
</feature>
<protein>
    <recommendedName>
        <fullName evidence="6">Amino acid transporter</fullName>
    </recommendedName>
</protein>
<dbReference type="GO" id="GO:0015175">
    <property type="term" value="F:neutral L-amino acid transmembrane transporter activity"/>
    <property type="evidence" value="ECO:0007669"/>
    <property type="project" value="TreeGrafter"/>
</dbReference>
<dbReference type="OrthoDB" id="5877963at2759"/>
<evidence type="ECO:0000256" key="4">
    <source>
        <dbReference type="ARBA" id="ARBA00022989"/>
    </source>
</evidence>
<comment type="caution">
    <text evidence="7">The sequence shown here is derived from an EMBL/GenBank/DDBJ whole genome shotgun (WGS) entry which is preliminary data.</text>
</comment>
<proteinExistence type="inferred from homology"/>
<dbReference type="GO" id="GO:0015501">
    <property type="term" value="F:glutamate:sodium symporter activity"/>
    <property type="evidence" value="ECO:0007669"/>
    <property type="project" value="TreeGrafter"/>
</dbReference>
<evidence type="ECO:0000313" key="8">
    <source>
        <dbReference type="Proteomes" id="UP001148786"/>
    </source>
</evidence>
<feature type="transmembrane region" description="Helical" evidence="6">
    <location>
        <begin position="340"/>
        <end position="365"/>
    </location>
</feature>
<dbReference type="AlphaFoldDB" id="A0A9W8JXD8"/>
<organism evidence="7 8">
    <name type="scientific">Agrocybe chaxingu</name>
    <dbReference type="NCBI Taxonomy" id="84603"/>
    <lineage>
        <taxon>Eukaryota</taxon>
        <taxon>Fungi</taxon>
        <taxon>Dikarya</taxon>
        <taxon>Basidiomycota</taxon>
        <taxon>Agaricomycotina</taxon>
        <taxon>Agaricomycetes</taxon>
        <taxon>Agaricomycetidae</taxon>
        <taxon>Agaricales</taxon>
        <taxon>Agaricineae</taxon>
        <taxon>Strophariaceae</taxon>
        <taxon>Agrocybe</taxon>
    </lineage>
</organism>
<keyword evidence="6" id="KW-0769">Symport</keyword>
<feature type="transmembrane region" description="Helical" evidence="6">
    <location>
        <begin position="400"/>
        <end position="427"/>
    </location>
</feature>
<evidence type="ECO:0000313" key="7">
    <source>
        <dbReference type="EMBL" id="KAJ3505588.1"/>
    </source>
</evidence>
<keyword evidence="2 6" id="KW-0813">Transport</keyword>
<name>A0A9W8JXD8_9AGAR</name>
<dbReference type="GO" id="GO:0005886">
    <property type="term" value="C:plasma membrane"/>
    <property type="evidence" value="ECO:0007669"/>
    <property type="project" value="TreeGrafter"/>
</dbReference>
<evidence type="ECO:0000256" key="3">
    <source>
        <dbReference type="ARBA" id="ARBA00022692"/>
    </source>
</evidence>
<comment type="similarity">
    <text evidence="6">Belongs to the dicarboxylate/amino acid:cation symporter (DAACS) (TC 2.A.23) family.</text>
</comment>
<dbReference type="EMBL" id="JANKHO010000865">
    <property type="protein sequence ID" value="KAJ3505588.1"/>
    <property type="molecule type" value="Genomic_DNA"/>
</dbReference>
<sequence>MSEIKEVKADVYGYAKDTSASDGSNELVQQSKRPWWHSVKEPGSAFQIVIAAVLAIAIGIAVTTSVENIPPAATALVGIPGRLWLRALRAVVLPLIVTAMISAIQKLKAMTKGGAVLARWTIGYYLVTTCIAIVHSILMVALVWGRLMTVVGEDSLAVTDADQKTIDDRAAVKIHDVVVTTFDSLIPQNIVNALATDSLLAVLTTACVVGYLIKGPNSSLMRAVTEIEAIIIVVITFLIKLAPVGVFFLILPNLFRLDIAEIGVNLGILIGGSLTGIFIHLFIIIPLIYLAICRANPYKLWIKGSPAWITAWGSASSAATMPVTMKCVVAQGTPDVIAKFTVPLGCLINMDGTAIYFPVVVVFLAATQNITLNGAEYVIIFLLATLASIGASPIPSSSLVLTVMIAQSVNVPITGMYAVVVAIDWFIDRFRTAMNVSADLYAAAIITKLTGITDEDEVDPDLQRELEDMNRV</sequence>
<reference evidence="7" key="1">
    <citation type="submission" date="2022-07" db="EMBL/GenBank/DDBJ databases">
        <title>Genome Sequence of Agrocybe chaxingu.</title>
        <authorList>
            <person name="Buettner E."/>
        </authorList>
    </citation>
    <scope>NUCLEOTIDE SEQUENCE</scope>
    <source>
        <strain evidence="7">MP-N11</strain>
    </source>
</reference>
<feature type="transmembrane region" description="Helical" evidence="6">
    <location>
        <begin position="83"/>
        <end position="104"/>
    </location>
</feature>
<evidence type="ECO:0000256" key="5">
    <source>
        <dbReference type="ARBA" id="ARBA00023136"/>
    </source>
</evidence>
<evidence type="ECO:0000256" key="1">
    <source>
        <dbReference type="ARBA" id="ARBA00004141"/>
    </source>
</evidence>
<dbReference type="Gene3D" id="1.10.3860.10">
    <property type="entry name" value="Sodium:dicarboxylate symporter"/>
    <property type="match status" value="1"/>
</dbReference>
<dbReference type="Proteomes" id="UP001148786">
    <property type="component" value="Unassembled WGS sequence"/>
</dbReference>
<keyword evidence="5 6" id="KW-0472">Membrane</keyword>
<feature type="transmembrane region" description="Helical" evidence="6">
    <location>
        <begin position="300"/>
        <end position="320"/>
    </location>
</feature>
<dbReference type="PANTHER" id="PTHR11958">
    <property type="entry name" value="SODIUM/DICARBOXYLATE SYMPORTER-RELATED"/>
    <property type="match status" value="1"/>
</dbReference>
<accession>A0A9W8JXD8</accession>
<dbReference type="SUPFAM" id="SSF118215">
    <property type="entry name" value="Proton glutamate symport protein"/>
    <property type="match status" value="1"/>
</dbReference>
<feature type="transmembrane region" description="Helical" evidence="6">
    <location>
        <begin position="43"/>
        <end position="63"/>
    </location>
</feature>
<dbReference type="PRINTS" id="PR00173">
    <property type="entry name" value="EDTRNSPORT"/>
</dbReference>
<dbReference type="InterPro" id="IPR036458">
    <property type="entry name" value="Na:dicarbo_symporter_sf"/>
</dbReference>
<keyword evidence="8" id="KW-1185">Reference proteome</keyword>
<gene>
    <name evidence="7" type="ORF">NLJ89_g7340</name>
</gene>
<evidence type="ECO:0000256" key="2">
    <source>
        <dbReference type="ARBA" id="ARBA00022448"/>
    </source>
</evidence>
<keyword evidence="4 6" id="KW-1133">Transmembrane helix</keyword>
<feature type="transmembrane region" description="Helical" evidence="6">
    <location>
        <begin position="225"/>
        <end position="250"/>
    </location>
</feature>
<dbReference type="InterPro" id="IPR050746">
    <property type="entry name" value="DAACS"/>
</dbReference>
<dbReference type="InterPro" id="IPR001991">
    <property type="entry name" value="Na-dicarboxylate_symporter"/>
</dbReference>
<feature type="transmembrane region" description="Helical" evidence="6">
    <location>
        <begin position="190"/>
        <end position="213"/>
    </location>
</feature>
<comment type="subcellular location">
    <subcellularLocation>
        <location evidence="1 6">Membrane</location>
        <topology evidence="1 6">Multi-pass membrane protein</topology>
    </subcellularLocation>
</comment>
<keyword evidence="3 6" id="KW-0812">Transmembrane</keyword>
<dbReference type="GO" id="GO:0005313">
    <property type="term" value="F:L-glutamate transmembrane transporter activity"/>
    <property type="evidence" value="ECO:0007669"/>
    <property type="project" value="TreeGrafter"/>
</dbReference>
<feature type="transmembrane region" description="Helical" evidence="6">
    <location>
        <begin position="124"/>
        <end position="144"/>
    </location>
</feature>
<evidence type="ECO:0000256" key="6">
    <source>
        <dbReference type="RuleBase" id="RU361216"/>
    </source>
</evidence>
<dbReference type="PANTHER" id="PTHR11958:SF63">
    <property type="entry name" value="AMINO ACID TRANSPORTER"/>
    <property type="match status" value="1"/>
</dbReference>